<gene>
    <name evidence="2" type="ORF">AK812_SmicGene45021</name>
</gene>
<sequence length="69" mass="7340">MSAGARRNRGAVQRRLTSNMPHPEPSGCGARPRSLPDDGIETGTLGVFPCEDRQVTLEVALKPAKSPKA</sequence>
<evidence type="ECO:0000313" key="2">
    <source>
        <dbReference type="EMBL" id="OLP75217.1"/>
    </source>
</evidence>
<comment type="caution">
    <text evidence="2">The sequence shown here is derived from an EMBL/GenBank/DDBJ whole genome shotgun (WGS) entry which is preliminary data.</text>
</comment>
<evidence type="ECO:0000313" key="3">
    <source>
        <dbReference type="Proteomes" id="UP000186817"/>
    </source>
</evidence>
<protein>
    <submittedName>
        <fullName evidence="2">Uncharacterized protein</fullName>
    </submittedName>
</protein>
<evidence type="ECO:0000256" key="1">
    <source>
        <dbReference type="SAM" id="MobiDB-lite"/>
    </source>
</evidence>
<name>A0A1Q9BWZ3_SYMMI</name>
<keyword evidence="3" id="KW-1185">Reference proteome</keyword>
<dbReference type="EMBL" id="LSRX01002677">
    <property type="protein sequence ID" value="OLP75217.1"/>
    <property type="molecule type" value="Genomic_DNA"/>
</dbReference>
<proteinExistence type="predicted"/>
<organism evidence="2 3">
    <name type="scientific">Symbiodinium microadriaticum</name>
    <name type="common">Dinoflagellate</name>
    <name type="synonym">Zooxanthella microadriatica</name>
    <dbReference type="NCBI Taxonomy" id="2951"/>
    <lineage>
        <taxon>Eukaryota</taxon>
        <taxon>Sar</taxon>
        <taxon>Alveolata</taxon>
        <taxon>Dinophyceae</taxon>
        <taxon>Suessiales</taxon>
        <taxon>Symbiodiniaceae</taxon>
        <taxon>Symbiodinium</taxon>
    </lineage>
</organism>
<dbReference type="AlphaFoldDB" id="A0A1Q9BWZ3"/>
<feature type="region of interest" description="Disordered" evidence="1">
    <location>
        <begin position="1"/>
        <end position="43"/>
    </location>
</feature>
<dbReference type="Proteomes" id="UP000186817">
    <property type="component" value="Unassembled WGS sequence"/>
</dbReference>
<accession>A0A1Q9BWZ3</accession>
<reference evidence="2 3" key="1">
    <citation type="submission" date="2016-02" db="EMBL/GenBank/DDBJ databases">
        <title>Genome analysis of coral dinoflagellate symbionts highlights evolutionary adaptations to a symbiotic lifestyle.</title>
        <authorList>
            <person name="Aranda M."/>
            <person name="Li Y."/>
            <person name="Liew Y.J."/>
            <person name="Baumgarten S."/>
            <person name="Simakov O."/>
            <person name="Wilson M."/>
            <person name="Piel J."/>
            <person name="Ashoor H."/>
            <person name="Bougouffa S."/>
            <person name="Bajic V.B."/>
            <person name="Ryu T."/>
            <person name="Ravasi T."/>
            <person name="Bayer T."/>
            <person name="Micklem G."/>
            <person name="Kim H."/>
            <person name="Bhak J."/>
            <person name="Lajeunesse T.C."/>
            <person name="Voolstra C.R."/>
        </authorList>
    </citation>
    <scope>NUCLEOTIDE SEQUENCE [LARGE SCALE GENOMIC DNA]</scope>
    <source>
        <strain evidence="2 3">CCMP2467</strain>
    </source>
</reference>